<protein>
    <submittedName>
        <fullName evidence="1">Uncharacterized protein</fullName>
    </submittedName>
</protein>
<accession>A0ABT2N427</accession>
<evidence type="ECO:0000313" key="1">
    <source>
        <dbReference type="EMBL" id="MCT7977418.1"/>
    </source>
</evidence>
<dbReference type="Proteomes" id="UP001525961">
    <property type="component" value="Unassembled WGS sequence"/>
</dbReference>
<reference evidence="1 2" key="1">
    <citation type="journal article" date="2022" name="Front. Microbiol.">
        <title>High genomic differentiation and limited gene flow indicate recent cryptic speciation within the genus Laspinema (cyanobacteria).</title>
        <authorList>
            <person name="Stanojkovic A."/>
            <person name="Skoupy S."/>
            <person name="Skaloud P."/>
            <person name="Dvorak P."/>
        </authorList>
    </citation>
    <scope>NUCLEOTIDE SEQUENCE [LARGE SCALE GENOMIC DNA]</scope>
    <source>
        <strain evidence="1 2">D3b</strain>
    </source>
</reference>
<dbReference type="RefSeq" id="WP_261234929.1">
    <property type="nucleotide sequence ID" value="NZ_JAMXFA010000007.1"/>
</dbReference>
<dbReference type="EMBL" id="JAMXFA010000007">
    <property type="protein sequence ID" value="MCT7977418.1"/>
    <property type="molecule type" value="Genomic_DNA"/>
</dbReference>
<gene>
    <name evidence="1" type="ORF">NG792_06845</name>
</gene>
<name>A0ABT2N427_9CYAN</name>
<evidence type="ECO:0000313" key="2">
    <source>
        <dbReference type="Proteomes" id="UP001525961"/>
    </source>
</evidence>
<keyword evidence="2" id="KW-1185">Reference proteome</keyword>
<sequence>MPRVARWVRNRVSSPHLWQFAAILGRKPVWSLGLETGFLHPICGNLQQFWAETGFLVRSPQDFPRTTVR</sequence>
<comment type="caution">
    <text evidence="1">The sequence shown here is derived from an EMBL/GenBank/DDBJ whole genome shotgun (WGS) entry which is preliminary data.</text>
</comment>
<proteinExistence type="predicted"/>
<organism evidence="1 2">
    <name type="scientific">Laspinema olomoucense D3b</name>
    <dbReference type="NCBI Taxonomy" id="2953688"/>
    <lineage>
        <taxon>Bacteria</taxon>
        <taxon>Bacillati</taxon>
        <taxon>Cyanobacteriota</taxon>
        <taxon>Cyanophyceae</taxon>
        <taxon>Oscillatoriophycideae</taxon>
        <taxon>Oscillatoriales</taxon>
        <taxon>Laspinemataceae</taxon>
        <taxon>Laspinema</taxon>
        <taxon>Laspinema olomoucense</taxon>
    </lineage>
</organism>